<accession>A0A419V7F1</accession>
<protein>
    <submittedName>
        <fullName evidence="2">Uncharacterized protein YoxC</fullName>
    </submittedName>
</protein>
<name>A0A419V7F1_9BACL</name>
<dbReference type="AlphaFoldDB" id="A0A419V7F1"/>
<dbReference type="PANTHER" id="PTHR40070:SF1">
    <property type="entry name" value="UPF0478 PROTEIN YTXG"/>
    <property type="match status" value="1"/>
</dbReference>
<dbReference type="Pfam" id="PF06103">
    <property type="entry name" value="DUF948"/>
    <property type="match status" value="1"/>
</dbReference>
<dbReference type="Proteomes" id="UP000285120">
    <property type="component" value="Unassembled WGS sequence"/>
</dbReference>
<proteinExistence type="predicted"/>
<gene>
    <name evidence="2" type="ORF">ATL39_0093</name>
</gene>
<dbReference type="RefSeq" id="WP_170146788.1">
    <property type="nucleotide sequence ID" value="NZ_RAPK01000006.1"/>
</dbReference>
<organism evidence="2 3">
    <name type="scientific">Sinobaca qinghaiensis</name>
    <dbReference type="NCBI Taxonomy" id="342944"/>
    <lineage>
        <taxon>Bacteria</taxon>
        <taxon>Bacillati</taxon>
        <taxon>Bacillota</taxon>
        <taxon>Bacilli</taxon>
        <taxon>Bacillales</taxon>
        <taxon>Sporolactobacillaceae</taxon>
        <taxon>Sinobaca</taxon>
    </lineage>
</organism>
<dbReference type="EMBL" id="RAPK01000006">
    <property type="protein sequence ID" value="RKD75883.1"/>
    <property type="molecule type" value="Genomic_DNA"/>
</dbReference>
<keyword evidence="3" id="KW-1185">Reference proteome</keyword>
<sequence>MIWLLYVSIGIVVLAIVFLAIYAIKIFKNTTSTIKELNTVSGRIQSRIESLTDKAGGIQQKTELINEDIAYKKQSVQVLLDSFKETKPSLRSLQHNVQTTNMVEEEAKASYSYEVNRMLEWGNTAIDLYSKFAAKKERK</sequence>
<dbReference type="PANTHER" id="PTHR40070">
    <property type="entry name" value="UPF0478 PROTEIN YTXG"/>
    <property type="match status" value="1"/>
</dbReference>
<comment type="caution">
    <text evidence="2">The sequence shown here is derived from an EMBL/GenBank/DDBJ whole genome shotgun (WGS) entry which is preliminary data.</text>
</comment>
<keyword evidence="1" id="KW-0812">Transmembrane</keyword>
<evidence type="ECO:0000313" key="2">
    <source>
        <dbReference type="EMBL" id="RKD75883.1"/>
    </source>
</evidence>
<reference evidence="2 3" key="1">
    <citation type="submission" date="2018-09" db="EMBL/GenBank/DDBJ databases">
        <title>Genomic Encyclopedia of Archaeal and Bacterial Type Strains, Phase II (KMG-II): from individual species to whole genera.</title>
        <authorList>
            <person name="Goeker M."/>
        </authorList>
    </citation>
    <scope>NUCLEOTIDE SEQUENCE [LARGE SCALE GENOMIC DNA]</scope>
    <source>
        <strain evidence="2 3">DSM 17008</strain>
    </source>
</reference>
<dbReference type="InterPro" id="IPR009293">
    <property type="entry name" value="UPF0478"/>
</dbReference>
<keyword evidence="1" id="KW-0472">Membrane</keyword>
<keyword evidence="1" id="KW-1133">Transmembrane helix</keyword>
<evidence type="ECO:0000256" key="1">
    <source>
        <dbReference type="SAM" id="Phobius"/>
    </source>
</evidence>
<feature type="transmembrane region" description="Helical" evidence="1">
    <location>
        <begin position="6"/>
        <end position="27"/>
    </location>
</feature>
<evidence type="ECO:0000313" key="3">
    <source>
        <dbReference type="Proteomes" id="UP000285120"/>
    </source>
</evidence>